<dbReference type="RefSeq" id="WP_379573504.1">
    <property type="nucleotide sequence ID" value="NZ_JBHUFV010000033.1"/>
</dbReference>
<accession>A0ABW4SXV4</accession>
<dbReference type="EMBL" id="JBHUFV010000033">
    <property type="protein sequence ID" value="MFD1933461.1"/>
    <property type="molecule type" value="Genomic_DNA"/>
</dbReference>
<evidence type="ECO:0000313" key="1">
    <source>
        <dbReference type="EMBL" id="MFD1933461.1"/>
    </source>
</evidence>
<sequence>MMTAAVSALLLIAAPDPVVALRQQFVPGHGVTFSERAKTMIDGDLFSISKRRGVVEFDRSGVVAYDVKARSGLAKGAVRTIAVGRATYQRGGVIGKKWVRSASRPGARTPFFSPILVLDPAAMKAMLATKGMITGSALYEASPAYRATVASAKQAPAFIFWKLSTDREGRPAKLVTWWTEPDSELGSVSKRSTLRLISWGVPVKIVAPASS</sequence>
<name>A0ABW4SXV4_9ACTN</name>
<evidence type="ECO:0008006" key="3">
    <source>
        <dbReference type="Google" id="ProtNLM"/>
    </source>
</evidence>
<organism evidence="1 2">
    <name type="scientific">Nonomuraea mangrovi</name>
    <dbReference type="NCBI Taxonomy" id="2316207"/>
    <lineage>
        <taxon>Bacteria</taxon>
        <taxon>Bacillati</taxon>
        <taxon>Actinomycetota</taxon>
        <taxon>Actinomycetes</taxon>
        <taxon>Streptosporangiales</taxon>
        <taxon>Streptosporangiaceae</taxon>
        <taxon>Nonomuraea</taxon>
    </lineage>
</organism>
<gene>
    <name evidence="1" type="ORF">ACFSKW_18550</name>
</gene>
<evidence type="ECO:0000313" key="2">
    <source>
        <dbReference type="Proteomes" id="UP001597368"/>
    </source>
</evidence>
<protein>
    <recommendedName>
        <fullName evidence="3">LppX_LprAFG lipoprotein</fullName>
    </recommendedName>
</protein>
<reference evidence="2" key="1">
    <citation type="journal article" date="2019" name="Int. J. Syst. Evol. Microbiol.">
        <title>The Global Catalogue of Microorganisms (GCM) 10K type strain sequencing project: providing services to taxonomists for standard genome sequencing and annotation.</title>
        <authorList>
            <consortium name="The Broad Institute Genomics Platform"/>
            <consortium name="The Broad Institute Genome Sequencing Center for Infectious Disease"/>
            <person name="Wu L."/>
            <person name="Ma J."/>
        </authorList>
    </citation>
    <scope>NUCLEOTIDE SEQUENCE [LARGE SCALE GENOMIC DNA]</scope>
    <source>
        <strain evidence="2">ICMP 6774ER</strain>
    </source>
</reference>
<proteinExistence type="predicted"/>
<dbReference type="Proteomes" id="UP001597368">
    <property type="component" value="Unassembled WGS sequence"/>
</dbReference>
<comment type="caution">
    <text evidence="1">The sequence shown here is derived from an EMBL/GenBank/DDBJ whole genome shotgun (WGS) entry which is preliminary data.</text>
</comment>
<keyword evidence="2" id="KW-1185">Reference proteome</keyword>